<dbReference type="InterPro" id="IPR008909">
    <property type="entry name" value="DALR_anticod-bd"/>
</dbReference>
<evidence type="ECO:0000256" key="5">
    <source>
        <dbReference type="ARBA" id="ARBA00022598"/>
    </source>
</evidence>
<evidence type="ECO:0000259" key="12">
    <source>
        <dbReference type="Pfam" id="PF05746"/>
    </source>
</evidence>
<evidence type="ECO:0000313" key="14">
    <source>
        <dbReference type="Proteomes" id="UP000294239"/>
    </source>
</evidence>
<comment type="subunit">
    <text evidence="3 11">Tetramer of two alpha and two beta subunits.</text>
</comment>
<dbReference type="EC" id="6.1.1.14" evidence="11"/>
<dbReference type="GeneID" id="301041484"/>
<evidence type="ECO:0000256" key="9">
    <source>
        <dbReference type="ARBA" id="ARBA00023146"/>
    </source>
</evidence>
<dbReference type="Pfam" id="PF05746">
    <property type="entry name" value="DALR_1"/>
    <property type="match status" value="1"/>
</dbReference>
<dbReference type="GO" id="GO:0004820">
    <property type="term" value="F:glycine-tRNA ligase activity"/>
    <property type="evidence" value="ECO:0007669"/>
    <property type="project" value="UniProtKB-EC"/>
</dbReference>
<evidence type="ECO:0000256" key="10">
    <source>
        <dbReference type="ARBA" id="ARBA00047937"/>
    </source>
</evidence>
<comment type="similarity">
    <text evidence="2 11">Belongs to the class-II aminoacyl-tRNA synthetase family.</text>
</comment>
<dbReference type="PANTHER" id="PTHR30075">
    <property type="entry name" value="GLYCYL-TRNA SYNTHETASE"/>
    <property type="match status" value="1"/>
</dbReference>
<protein>
    <recommendedName>
        <fullName evidence="11">Glycine--tRNA ligase beta subunit</fullName>
        <ecNumber evidence="11">6.1.1.14</ecNumber>
    </recommendedName>
    <alternativeName>
        <fullName evidence="11">Glycyl-tRNA synthetase beta subunit</fullName>
        <shortName evidence="11">GlyRS</shortName>
    </alternativeName>
</protein>
<keyword evidence="7 11" id="KW-0067">ATP-binding</keyword>
<dbReference type="RefSeq" id="WP_130977849.1">
    <property type="nucleotide sequence ID" value="NZ_SISF01000028.1"/>
</dbReference>
<dbReference type="PROSITE" id="PS50861">
    <property type="entry name" value="AA_TRNA_LIGASE_II_GLYAB"/>
    <property type="match status" value="1"/>
</dbReference>
<gene>
    <name evidence="11" type="primary">glyS</name>
    <name evidence="13" type="ORF">EYC79_09855</name>
</gene>
<proteinExistence type="inferred from homology"/>
<evidence type="ECO:0000256" key="7">
    <source>
        <dbReference type="ARBA" id="ARBA00022840"/>
    </source>
</evidence>
<dbReference type="SUPFAM" id="SSF109604">
    <property type="entry name" value="HD-domain/PDEase-like"/>
    <property type="match status" value="1"/>
</dbReference>
<keyword evidence="6 11" id="KW-0547">Nucleotide-binding</keyword>
<reference evidence="13 14" key="1">
    <citation type="submission" date="2019-02" db="EMBL/GenBank/DDBJ databases">
        <title>Current taxonomic status of genus Agrobacterium and description of Agrobacterium cavarae sp. nov. isolated from maize roots.</title>
        <authorList>
            <person name="Flores-Felix J.D."/>
            <person name="Menendez E."/>
            <person name="Ramirez-Bahena M.H."/>
            <person name="Garcia-Fraile P."/>
            <person name="Velazquez E."/>
        </authorList>
    </citation>
    <scope>NUCLEOTIDE SEQUENCE [LARGE SCALE GENOMIC DNA]</scope>
    <source>
        <strain evidence="13 14">RZME10</strain>
    </source>
</reference>
<keyword evidence="9 11" id="KW-0030">Aminoacyl-tRNA synthetase</keyword>
<comment type="catalytic activity">
    <reaction evidence="10 11">
        <text>tRNA(Gly) + glycine + ATP = glycyl-tRNA(Gly) + AMP + diphosphate</text>
        <dbReference type="Rhea" id="RHEA:16013"/>
        <dbReference type="Rhea" id="RHEA-COMP:9664"/>
        <dbReference type="Rhea" id="RHEA-COMP:9683"/>
        <dbReference type="ChEBI" id="CHEBI:30616"/>
        <dbReference type="ChEBI" id="CHEBI:33019"/>
        <dbReference type="ChEBI" id="CHEBI:57305"/>
        <dbReference type="ChEBI" id="CHEBI:78442"/>
        <dbReference type="ChEBI" id="CHEBI:78522"/>
        <dbReference type="ChEBI" id="CHEBI:456215"/>
        <dbReference type="EC" id="6.1.1.14"/>
    </reaction>
</comment>
<evidence type="ECO:0000256" key="4">
    <source>
        <dbReference type="ARBA" id="ARBA00022490"/>
    </source>
</evidence>
<comment type="caution">
    <text evidence="13">The sequence shown here is derived from an EMBL/GenBank/DDBJ whole genome shotgun (WGS) entry which is preliminary data.</text>
</comment>
<evidence type="ECO:0000256" key="8">
    <source>
        <dbReference type="ARBA" id="ARBA00022917"/>
    </source>
</evidence>
<dbReference type="Proteomes" id="UP000294239">
    <property type="component" value="Unassembled WGS sequence"/>
</dbReference>
<keyword evidence="4 11" id="KW-0963">Cytoplasm</keyword>
<dbReference type="InterPro" id="IPR006194">
    <property type="entry name" value="Gly-tRNA-synth_heterodimer"/>
</dbReference>
<dbReference type="HAMAP" id="MF_00255">
    <property type="entry name" value="Gly_tRNA_synth_beta"/>
    <property type="match status" value="1"/>
</dbReference>
<evidence type="ECO:0000256" key="3">
    <source>
        <dbReference type="ARBA" id="ARBA00011209"/>
    </source>
</evidence>
<organism evidence="13 14">
    <name type="scientific">Agrobacterium cavarae</name>
    <dbReference type="NCBI Taxonomy" id="2528239"/>
    <lineage>
        <taxon>Bacteria</taxon>
        <taxon>Pseudomonadati</taxon>
        <taxon>Pseudomonadota</taxon>
        <taxon>Alphaproteobacteria</taxon>
        <taxon>Hyphomicrobiales</taxon>
        <taxon>Rhizobiaceae</taxon>
        <taxon>Rhizobium/Agrobacterium group</taxon>
        <taxon>Agrobacterium</taxon>
    </lineage>
</organism>
<dbReference type="EMBL" id="SISF01000028">
    <property type="protein sequence ID" value="TBN13497.1"/>
    <property type="molecule type" value="Genomic_DNA"/>
</dbReference>
<accession>A0ABY1YC20</accession>
<evidence type="ECO:0000256" key="6">
    <source>
        <dbReference type="ARBA" id="ARBA00022741"/>
    </source>
</evidence>
<keyword evidence="8 11" id="KW-0648">Protein biosynthesis</keyword>
<evidence type="ECO:0000256" key="11">
    <source>
        <dbReference type="HAMAP-Rule" id="MF_00255"/>
    </source>
</evidence>
<dbReference type="PANTHER" id="PTHR30075:SF2">
    <property type="entry name" value="GLYCINE--TRNA LIGASE, CHLOROPLASTIC_MITOCHONDRIAL 2"/>
    <property type="match status" value="1"/>
</dbReference>
<comment type="subcellular location">
    <subcellularLocation>
        <location evidence="1 11">Cytoplasm</location>
    </subcellularLocation>
</comment>
<dbReference type="InterPro" id="IPR015944">
    <property type="entry name" value="Gly-tRNA-synth_bsu"/>
</dbReference>
<keyword evidence="5 11" id="KW-0436">Ligase</keyword>
<feature type="domain" description="DALR anticodon binding" evidence="12">
    <location>
        <begin position="608"/>
        <end position="704"/>
    </location>
</feature>
<evidence type="ECO:0000313" key="13">
    <source>
        <dbReference type="EMBL" id="TBN13497.1"/>
    </source>
</evidence>
<dbReference type="NCBIfam" id="TIGR00211">
    <property type="entry name" value="glyS"/>
    <property type="match status" value="1"/>
</dbReference>
<sequence length="717" mass="78417">MPDLLLELRSEEIPARMQRKAAGDLKKLVTDALVEAGLTYEGAREYWTPRRLTLDIRGLTARSADVREEKKGPRTDANEKAIEGFLRGAGLSDISEAQVVSDPKKGDFYVAIINKPGRAAEEIIADVMPGIIRTFPWPKSMRSGAASMPKGSRYAGIEGKGSESLRWVRPLQSIVCLFGPEHDETQVIAFEIDGIVAGNVTYGHRFHAPDAITVRRFDDYVASLEKAKVILDAERRKDIILHDAKDLAFANGLDLVEDEGLLEEVSGLVEWPQVLIGTFEEDYLQIPAEIIRLTIKTNQKCFVTRPQGAEEGLSNRFILVSNIQASDGGKEIVHGNGKVVRARLSDAKHFWTRDQGDLPDLETLTDSAKKFDLDLSKPLDQRIAKLDALNVTFHAKIGTQGERVTRIRELAKQLAPVIGADAALVDRAVVLAKADLRTEAVGEFPELQGLMGRKYALLQGENESVAAAIEDHYKPQGPSDRVPSDKVAITVALADKLDTLTGFWAIDEKPTGSKDPFALRRAALGVVRIILERSVRLPLLTVVKDTDLLSFFHDRLKVYLRDLGARYDLIEAVLTPDSDDLLMVARRVEALTAFITGEDGKNLLAGTKRATQLLAAEEKKGTVVADGVADDLLKLDAEKALHAAIKTASADAAKAVAAEDFRSAMQALSTLRAPVDTFFNDVLVNDEDAAIRANRLALLKAIREATGTVADFSKITG</sequence>
<evidence type="ECO:0000256" key="1">
    <source>
        <dbReference type="ARBA" id="ARBA00004496"/>
    </source>
</evidence>
<name>A0ABY1YC20_9HYPH</name>
<dbReference type="Pfam" id="PF02092">
    <property type="entry name" value="tRNA_synt_2f"/>
    <property type="match status" value="1"/>
</dbReference>
<evidence type="ECO:0000256" key="2">
    <source>
        <dbReference type="ARBA" id="ARBA00008226"/>
    </source>
</evidence>
<dbReference type="PRINTS" id="PR01045">
    <property type="entry name" value="TRNASYNTHGB"/>
</dbReference>
<keyword evidence="14" id="KW-1185">Reference proteome</keyword>